<evidence type="ECO:0000313" key="4">
    <source>
        <dbReference type="Proteomes" id="UP000465622"/>
    </source>
</evidence>
<dbReference type="Pfam" id="PF13676">
    <property type="entry name" value="TIR_2"/>
    <property type="match status" value="1"/>
</dbReference>
<dbReference type="SUPFAM" id="SSF52200">
    <property type="entry name" value="Toll/Interleukin receptor TIR domain"/>
    <property type="match status" value="1"/>
</dbReference>
<dbReference type="PROSITE" id="PS50104">
    <property type="entry name" value="TIR"/>
    <property type="match status" value="1"/>
</dbReference>
<dbReference type="RefSeq" id="WP_131524706.1">
    <property type="nucleotide sequence ID" value="NZ_AP022567.1"/>
</dbReference>
<dbReference type="InterPro" id="IPR035897">
    <property type="entry name" value="Toll_tir_struct_dom_sf"/>
</dbReference>
<gene>
    <name evidence="3" type="ORF">MMAGJ_12380</name>
</gene>
<dbReference type="EMBL" id="AP022567">
    <property type="protein sequence ID" value="BBX31956.1"/>
    <property type="molecule type" value="Genomic_DNA"/>
</dbReference>
<evidence type="ECO:0008006" key="5">
    <source>
        <dbReference type="Google" id="ProtNLM"/>
    </source>
</evidence>
<dbReference type="PROSITE" id="PS51534">
    <property type="entry name" value="SEFIR"/>
    <property type="match status" value="1"/>
</dbReference>
<keyword evidence="4" id="KW-1185">Reference proteome</keyword>
<proteinExistence type="predicted"/>
<dbReference type="InterPro" id="IPR013568">
    <property type="entry name" value="SEFIR_dom"/>
</dbReference>
<organism evidence="3 4">
    <name type="scientific">Mycolicibacterium mageritense</name>
    <name type="common">Mycobacterium mageritense</name>
    <dbReference type="NCBI Taxonomy" id="53462"/>
    <lineage>
        <taxon>Bacteria</taxon>
        <taxon>Bacillati</taxon>
        <taxon>Actinomycetota</taxon>
        <taxon>Actinomycetes</taxon>
        <taxon>Mycobacteriales</taxon>
        <taxon>Mycobacteriaceae</taxon>
        <taxon>Mycolicibacterium</taxon>
    </lineage>
</organism>
<evidence type="ECO:0000259" key="2">
    <source>
        <dbReference type="PROSITE" id="PS51534"/>
    </source>
</evidence>
<name>A0ABN5Y2S1_MYCME</name>
<sequence length="323" mass="36131">MITEPPQVFMSYSHDDEEHRDWVLQLSHRLRSNGVDVYLDRWNVSLGGNLAHYMERAADQKYRVIAVVSENYSRKCNEREGGAGVESQMLSARLFADLDSDAVIPIIRNNPNNPPVLPAFLAGRMYEDFRDDASQEAAYERLLREIHGAPVDVAPPLGPIPLEGRTAVEASLAIRNSPERWHNPADHGDVEFVYSQNSGKYRLGSGTAQFTLDVGQRGLGTVYVLNDPGDIANVAVINRALERAHLLADVSQFDLSSRIVDARAGDAIALHNRYGFWALVYITKVHAREALNRELVIDFRFQIQLDRTPNFSGFKFPDAEATG</sequence>
<reference evidence="3 4" key="1">
    <citation type="journal article" date="2019" name="Emerg. Microbes Infect.">
        <title>Comprehensive subspecies identification of 175 nontuberculous mycobacteria species based on 7547 genomic profiles.</title>
        <authorList>
            <person name="Matsumoto Y."/>
            <person name="Kinjo T."/>
            <person name="Motooka D."/>
            <person name="Nabeya D."/>
            <person name="Jung N."/>
            <person name="Uechi K."/>
            <person name="Horii T."/>
            <person name="Iida T."/>
            <person name="Fujita J."/>
            <person name="Nakamura S."/>
        </authorList>
    </citation>
    <scope>NUCLEOTIDE SEQUENCE [LARGE SCALE GENOMIC DNA]</scope>
    <source>
        <strain evidence="3 4">JCM 12375</strain>
    </source>
</reference>
<dbReference type="Gene3D" id="3.40.50.10140">
    <property type="entry name" value="Toll/interleukin-1 receptor homology (TIR) domain"/>
    <property type="match status" value="1"/>
</dbReference>
<evidence type="ECO:0000313" key="3">
    <source>
        <dbReference type="EMBL" id="BBX31956.1"/>
    </source>
</evidence>
<feature type="domain" description="TIR" evidence="1">
    <location>
        <begin position="4"/>
        <end position="147"/>
    </location>
</feature>
<protein>
    <recommendedName>
        <fullName evidence="5">TIR domain-containing protein</fullName>
    </recommendedName>
</protein>
<accession>A0ABN5Y2S1</accession>
<dbReference type="InterPro" id="IPR000157">
    <property type="entry name" value="TIR_dom"/>
</dbReference>
<feature type="domain" description="SEFIR" evidence="2">
    <location>
        <begin position="5"/>
        <end position="138"/>
    </location>
</feature>
<evidence type="ECO:0000259" key="1">
    <source>
        <dbReference type="PROSITE" id="PS50104"/>
    </source>
</evidence>
<dbReference type="Proteomes" id="UP000465622">
    <property type="component" value="Chromosome"/>
</dbReference>